<name>A0A1R2BTM9_9CILI</name>
<dbReference type="CDD" id="cd00038">
    <property type="entry name" value="CAP_ED"/>
    <property type="match status" value="1"/>
</dbReference>
<dbReference type="SMART" id="SM00100">
    <property type="entry name" value="cNMP"/>
    <property type="match status" value="1"/>
</dbReference>
<reference evidence="2 3" key="1">
    <citation type="submission" date="2016-11" db="EMBL/GenBank/DDBJ databases">
        <title>The macronuclear genome of Stentor coeruleus: a giant cell with tiny introns.</title>
        <authorList>
            <person name="Slabodnick M."/>
            <person name="Ruby J.G."/>
            <person name="Reiff S.B."/>
            <person name="Swart E.C."/>
            <person name="Gosai S."/>
            <person name="Prabakaran S."/>
            <person name="Witkowska E."/>
            <person name="Larue G.E."/>
            <person name="Fisher S."/>
            <person name="Freeman R.M."/>
            <person name="Gunawardena J."/>
            <person name="Chu W."/>
            <person name="Stover N.A."/>
            <person name="Gregory B.D."/>
            <person name="Nowacki M."/>
            <person name="Derisi J."/>
            <person name="Roy S.W."/>
            <person name="Marshall W.F."/>
            <person name="Sood P."/>
        </authorList>
    </citation>
    <scope>NUCLEOTIDE SEQUENCE [LARGE SCALE GENOMIC DNA]</scope>
    <source>
        <strain evidence="2">WM001</strain>
    </source>
</reference>
<dbReference type="AlphaFoldDB" id="A0A1R2BTM9"/>
<dbReference type="PRINTS" id="PR00103">
    <property type="entry name" value="CAMPKINASE"/>
</dbReference>
<keyword evidence="3" id="KW-1185">Reference proteome</keyword>
<protein>
    <recommendedName>
        <fullName evidence="1">Cyclic nucleotide-binding domain-containing protein</fullName>
    </recommendedName>
</protein>
<comment type="caution">
    <text evidence="2">The sequence shown here is derived from an EMBL/GenBank/DDBJ whole genome shotgun (WGS) entry which is preliminary data.</text>
</comment>
<dbReference type="InterPro" id="IPR018490">
    <property type="entry name" value="cNMP-bd_dom_sf"/>
</dbReference>
<gene>
    <name evidence="2" type="ORF">SteCoe_19918</name>
</gene>
<dbReference type="InterPro" id="IPR000595">
    <property type="entry name" value="cNMP-bd_dom"/>
</dbReference>
<evidence type="ECO:0000313" key="3">
    <source>
        <dbReference type="Proteomes" id="UP000187209"/>
    </source>
</evidence>
<dbReference type="EMBL" id="MPUH01000447">
    <property type="protein sequence ID" value="OMJ79935.1"/>
    <property type="molecule type" value="Genomic_DNA"/>
</dbReference>
<dbReference type="SUPFAM" id="SSF51206">
    <property type="entry name" value="cAMP-binding domain-like"/>
    <property type="match status" value="1"/>
</dbReference>
<feature type="domain" description="Cyclic nucleotide-binding" evidence="1">
    <location>
        <begin position="5"/>
        <end position="124"/>
    </location>
</feature>
<dbReference type="InterPro" id="IPR014710">
    <property type="entry name" value="RmlC-like_jellyroll"/>
</dbReference>
<organism evidence="2 3">
    <name type="scientific">Stentor coeruleus</name>
    <dbReference type="NCBI Taxonomy" id="5963"/>
    <lineage>
        <taxon>Eukaryota</taxon>
        <taxon>Sar</taxon>
        <taxon>Alveolata</taxon>
        <taxon>Ciliophora</taxon>
        <taxon>Postciliodesmatophora</taxon>
        <taxon>Heterotrichea</taxon>
        <taxon>Heterotrichida</taxon>
        <taxon>Stentoridae</taxon>
        <taxon>Stentor</taxon>
    </lineage>
</organism>
<dbReference type="OrthoDB" id="284133at2759"/>
<proteinExistence type="predicted"/>
<dbReference type="PANTHER" id="PTHR23011">
    <property type="entry name" value="CYCLIC NUCLEOTIDE-BINDING DOMAIN CONTAINING PROTEIN"/>
    <property type="match status" value="1"/>
</dbReference>
<dbReference type="PROSITE" id="PS50042">
    <property type="entry name" value="CNMP_BINDING_3"/>
    <property type="match status" value="1"/>
</dbReference>
<evidence type="ECO:0000313" key="2">
    <source>
        <dbReference type="EMBL" id="OMJ79935.1"/>
    </source>
</evidence>
<dbReference type="PANTHER" id="PTHR23011:SF28">
    <property type="entry name" value="CYCLIC NUCLEOTIDE-BINDING DOMAIN CONTAINING PROTEIN"/>
    <property type="match status" value="1"/>
</dbReference>
<dbReference type="Gene3D" id="2.60.120.10">
    <property type="entry name" value="Jelly Rolls"/>
    <property type="match status" value="1"/>
</dbReference>
<sequence>MSIPFFRNWSYLKVQHLSNYLIKKVYPKGEILYDKGDDSDTFYIIKKGQVDIQAYVEMQHINRWPTGSKQWKILEINKKYIVTIGSLKRGSYFGETTMIEQMPRMYRAICVVDTICLTINKDEFFENFSVKDLETLQEKTYVHMPKEKDLQKKLIQEMDERNSTEKAIYDSMEVDFNYPDGRESLLDNKTKKLRSWIFDLKKRIKDNSTEMKKRVVSQNKKSISIDSIVMLNSFCSDIKKTKVK</sequence>
<accession>A0A1R2BTM9</accession>
<dbReference type="Proteomes" id="UP000187209">
    <property type="component" value="Unassembled WGS sequence"/>
</dbReference>
<evidence type="ECO:0000259" key="1">
    <source>
        <dbReference type="PROSITE" id="PS50042"/>
    </source>
</evidence>